<dbReference type="AlphaFoldDB" id="A0A839QS65"/>
<dbReference type="EMBL" id="JACHWP010000001">
    <property type="protein sequence ID" value="MBB3022508.1"/>
    <property type="molecule type" value="Genomic_DNA"/>
</dbReference>
<dbReference type="Proteomes" id="UP000568050">
    <property type="component" value="Unassembled WGS sequence"/>
</dbReference>
<protein>
    <recommendedName>
        <fullName evidence="3">DUF3145 family protein</fullName>
    </recommendedName>
</protein>
<name>A0A839QS65_9MICO</name>
<organism evidence="1 2">
    <name type="scientific">Helcobacillus massiliensis</name>
    <dbReference type="NCBI Taxonomy" id="521392"/>
    <lineage>
        <taxon>Bacteria</taxon>
        <taxon>Bacillati</taxon>
        <taxon>Actinomycetota</taxon>
        <taxon>Actinomycetes</taxon>
        <taxon>Micrococcales</taxon>
        <taxon>Dermabacteraceae</taxon>
        <taxon>Helcobacillus</taxon>
    </lineage>
</organism>
<keyword evidence="2" id="KW-1185">Reference proteome</keyword>
<gene>
    <name evidence="1" type="ORF">FHX50_000756</name>
</gene>
<comment type="caution">
    <text evidence="1">The sequence shown here is derived from an EMBL/GenBank/DDBJ whole genome shotgun (WGS) entry which is preliminary data.</text>
</comment>
<reference evidence="1 2" key="1">
    <citation type="submission" date="2020-08" db="EMBL/GenBank/DDBJ databases">
        <title>Sequencing the genomes of 1000 actinobacteria strains.</title>
        <authorList>
            <person name="Klenk H.-P."/>
        </authorList>
    </citation>
    <scope>NUCLEOTIDE SEQUENCE [LARGE SCALE GENOMIC DNA]</scope>
    <source>
        <strain evidence="1 2">DSM 23040</strain>
    </source>
</reference>
<proteinExistence type="predicted"/>
<accession>A0A839QS65</accession>
<evidence type="ECO:0008006" key="3">
    <source>
        <dbReference type="Google" id="ProtNLM"/>
    </source>
</evidence>
<evidence type="ECO:0000313" key="1">
    <source>
        <dbReference type="EMBL" id="MBB3022508.1"/>
    </source>
</evidence>
<dbReference type="InterPro" id="IPR021491">
    <property type="entry name" value="DUF3145"/>
</dbReference>
<evidence type="ECO:0000313" key="2">
    <source>
        <dbReference type="Proteomes" id="UP000568050"/>
    </source>
</evidence>
<sequence length="136" mass="15485">MPVRIRWYDQPAGPGLQRAEIAWSGRAAVGAELATALRGWNDLRYEITQEPTATDTGSRWMYTPDLGIHHTAMDHEGNATLTEDRIRHCIALAGNRPHRIPDEIDRALGRDWDEELEHYRRAAIEESAPRRLHLVG</sequence>
<dbReference type="Pfam" id="PF11343">
    <property type="entry name" value="DUF3145"/>
    <property type="match status" value="1"/>
</dbReference>